<proteinExistence type="inferred from homology"/>
<dbReference type="EMBL" id="GL378331">
    <property type="protein sequence ID" value="EFJ50294.1"/>
    <property type="molecule type" value="Genomic_DNA"/>
</dbReference>
<dbReference type="KEGG" id="vcn:VOLCADRAFT_103885"/>
<feature type="transmembrane region" description="Helical" evidence="6">
    <location>
        <begin position="81"/>
        <end position="112"/>
    </location>
</feature>
<evidence type="ECO:0000256" key="2">
    <source>
        <dbReference type="ARBA" id="ARBA00007168"/>
    </source>
</evidence>
<evidence type="ECO:0000256" key="7">
    <source>
        <dbReference type="SAM" id="SignalP"/>
    </source>
</evidence>
<evidence type="ECO:0000313" key="9">
    <source>
        <dbReference type="Proteomes" id="UP000001058"/>
    </source>
</evidence>
<dbReference type="eggNOG" id="KOG1362">
    <property type="taxonomic scope" value="Eukaryota"/>
</dbReference>
<dbReference type="Proteomes" id="UP000001058">
    <property type="component" value="Unassembled WGS sequence"/>
</dbReference>
<organism evidence="9">
    <name type="scientific">Volvox carteri f. nagariensis</name>
    <dbReference type="NCBI Taxonomy" id="3068"/>
    <lineage>
        <taxon>Eukaryota</taxon>
        <taxon>Viridiplantae</taxon>
        <taxon>Chlorophyta</taxon>
        <taxon>core chlorophytes</taxon>
        <taxon>Chlorophyceae</taxon>
        <taxon>CS clade</taxon>
        <taxon>Chlamydomonadales</taxon>
        <taxon>Volvocaceae</taxon>
        <taxon>Volvox</taxon>
    </lineage>
</organism>
<dbReference type="PANTHER" id="PTHR12385">
    <property type="entry name" value="CHOLINE TRANSPORTER-LIKE (SLC FAMILY 44)"/>
    <property type="match status" value="1"/>
</dbReference>
<reference evidence="8 9" key="1">
    <citation type="journal article" date="2010" name="Science">
        <title>Genomic analysis of organismal complexity in the multicellular green alga Volvox carteri.</title>
        <authorList>
            <person name="Prochnik S.E."/>
            <person name="Umen J."/>
            <person name="Nedelcu A.M."/>
            <person name="Hallmann A."/>
            <person name="Miller S.M."/>
            <person name="Nishii I."/>
            <person name="Ferris P."/>
            <person name="Kuo A."/>
            <person name="Mitros T."/>
            <person name="Fritz-Laylin L.K."/>
            <person name="Hellsten U."/>
            <person name="Chapman J."/>
            <person name="Simakov O."/>
            <person name="Rensing S.A."/>
            <person name="Terry A."/>
            <person name="Pangilinan J."/>
            <person name="Kapitonov V."/>
            <person name="Jurka J."/>
            <person name="Salamov A."/>
            <person name="Shapiro H."/>
            <person name="Schmutz J."/>
            <person name="Grimwood J."/>
            <person name="Lindquist E."/>
            <person name="Lucas S."/>
            <person name="Grigoriev I.V."/>
            <person name="Schmitt R."/>
            <person name="Kirk D."/>
            <person name="Rokhsar D.S."/>
        </authorList>
    </citation>
    <scope>NUCLEOTIDE SEQUENCE [LARGE SCALE GENOMIC DNA]</scope>
    <source>
        <strain evidence="9">f. Nagariensis / Eve</strain>
    </source>
</reference>
<feature type="chain" id="PRO_5003123764" description="Choline transporter-like protein" evidence="7">
    <location>
        <begin position="23"/>
        <end position="420"/>
    </location>
</feature>
<comment type="function">
    <text evidence="6">Choline transporter.</text>
</comment>
<accession>D8TPV4</accession>
<comment type="caution">
    <text evidence="6">Lacks conserved residue(s) required for the propagation of feature annotation.</text>
</comment>
<gene>
    <name evidence="8" type="ORF">VOLCADRAFT_103885</name>
</gene>
<evidence type="ECO:0000256" key="5">
    <source>
        <dbReference type="ARBA" id="ARBA00023136"/>
    </source>
</evidence>
<keyword evidence="9" id="KW-1185">Reference proteome</keyword>
<dbReference type="OrthoDB" id="420519at2759"/>
<sequence length="420" mass="44250">MSLTLLFLLLLLLLLLRSYSSAEVAIPAALGIMALTQGMWPVGVLLLGLSGLVVLVFWLWRQQIDLVTRLLGMAGRGLSANPGLVPLALALQLVLVGLMELPLVLAVIAAAMNGTLVYNPDRVDGGSALLAKTAEEQCVDGAGESVPCCVWQTESWVPVYFAFAGIAMTWSLFLAFQIKMYTVAGSTAQWYFQTAAGSETSFSDDSVRRRSPGRTLTSLRHAVGPSLGTLCAGSAVLTLVSMIRQAIQKARREQGNNIVAACVAACLSVLLALMEFVTRFATVRAAITGEAFFTAGRNVVALLSRNAMDAFGVCGGLLADQAPAFAALTALVGFLAAWAVLGFLASLMLNVVDSLFVCVGMDRDVGQVSSLEIHTVMSKLPTVGPVVQQPDGGVAYGAPQVYQQPQPQQGPMGRGSVARV</sequence>
<feature type="transmembrane region" description="Helical" evidence="6">
    <location>
        <begin position="325"/>
        <end position="347"/>
    </location>
</feature>
<dbReference type="GeneID" id="9625004"/>
<keyword evidence="7" id="KW-0732">Signal</keyword>
<keyword evidence="4 6" id="KW-1133">Transmembrane helix</keyword>
<dbReference type="GO" id="GO:0005886">
    <property type="term" value="C:plasma membrane"/>
    <property type="evidence" value="ECO:0007669"/>
    <property type="project" value="UniProtKB-SubCell"/>
</dbReference>
<comment type="subcellular location">
    <subcellularLocation>
        <location evidence="6">Cell membrane</location>
        <topology evidence="6">Multi-pass membrane protein</topology>
    </subcellularLocation>
    <subcellularLocation>
        <location evidence="1">Membrane</location>
        <topology evidence="1">Multi-pass membrane protein</topology>
    </subcellularLocation>
</comment>
<feature type="signal peptide" evidence="7">
    <location>
        <begin position="1"/>
        <end position="22"/>
    </location>
</feature>
<keyword evidence="3 6" id="KW-0812">Transmembrane</keyword>
<evidence type="ECO:0000256" key="1">
    <source>
        <dbReference type="ARBA" id="ARBA00004141"/>
    </source>
</evidence>
<dbReference type="PANTHER" id="PTHR12385:SF98">
    <property type="entry name" value="CHOLINE TRANSPORTER-LIKE PROTEIN"/>
    <property type="match status" value="1"/>
</dbReference>
<feature type="transmembrane region" description="Helical" evidence="6">
    <location>
        <begin position="159"/>
        <end position="176"/>
    </location>
</feature>
<feature type="transmembrane region" description="Helical" evidence="6">
    <location>
        <begin position="38"/>
        <end position="60"/>
    </location>
</feature>
<dbReference type="FunCoup" id="D8TPV4">
    <property type="interactions" value="204"/>
</dbReference>
<dbReference type="AlphaFoldDB" id="D8TPV4"/>
<name>D8TPV4_VOLCA</name>
<keyword evidence="5 6" id="KW-0472">Membrane</keyword>
<dbReference type="RefSeq" id="XP_002948419.1">
    <property type="nucleotide sequence ID" value="XM_002948373.1"/>
</dbReference>
<evidence type="ECO:0000256" key="3">
    <source>
        <dbReference type="ARBA" id="ARBA00022692"/>
    </source>
</evidence>
<evidence type="ECO:0000313" key="8">
    <source>
        <dbReference type="EMBL" id="EFJ50294.1"/>
    </source>
</evidence>
<evidence type="ECO:0000256" key="4">
    <source>
        <dbReference type="ARBA" id="ARBA00022989"/>
    </source>
</evidence>
<dbReference type="GO" id="GO:0022857">
    <property type="term" value="F:transmembrane transporter activity"/>
    <property type="evidence" value="ECO:0007669"/>
    <property type="project" value="UniProtKB-UniRule"/>
</dbReference>
<feature type="transmembrane region" description="Helical" evidence="6">
    <location>
        <begin position="258"/>
        <end position="277"/>
    </location>
</feature>
<protein>
    <recommendedName>
        <fullName evidence="6">Choline transporter-like protein</fullName>
    </recommendedName>
</protein>
<dbReference type="Pfam" id="PF04515">
    <property type="entry name" value="Choline_transpo"/>
    <property type="match status" value="1"/>
</dbReference>
<evidence type="ECO:0000256" key="6">
    <source>
        <dbReference type="RuleBase" id="RU368066"/>
    </source>
</evidence>
<dbReference type="InterPro" id="IPR007603">
    <property type="entry name" value="Choline_transptr-like"/>
</dbReference>
<dbReference type="InParanoid" id="D8TPV4"/>
<comment type="similarity">
    <text evidence="2 6">Belongs to the CTL (choline transporter-like) family.</text>
</comment>